<organism evidence="7 8">
    <name type="scientific">Strongyloides venezuelensis</name>
    <name type="common">Threadworm</name>
    <dbReference type="NCBI Taxonomy" id="75913"/>
    <lineage>
        <taxon>Eukaryota</taxon>
        <taxon>Metazoa</taxon>
        <taxon>Ecdysozoa</taxon>
        <taxon>Nematoda</taxon>
        <taxon>Chromadorea</taxon>
        <taxon>Rhabditida</taxon>
        <taxon>Tylenchina</taxon>
        <taxon>Panagrolaimomorpha</taxon>
        <taxon>Strongyloidoidea</taxon>
        <taxon>Strongyloididae</taxon>
        <taxon>Strongyloides</taxon>
    </lineage>
</organism>
<dbReference type="GO" id="GO:0022857">
    <property type="term" value="F:transmembrane transporter activity"/>
    <property type="evidence" value="ECO:0007669"/>
    <property type="project" value="InterPro"/>
</dbReference>
<dbReference type="AlphaFoldDB" id="A0A0K0F3T4"/>
<reference evidence="7" key="1">
    <citation type="submission" date="2014-07" db="EMBL/GenBank/DDBJ databases">
        <authorList>
            <person name="Martin A.A"/>
            <person name="De Silva N."/>
        </authorList>
    </citation>
    <scope>NUCLEOTIDE SEQUENCE</scope>
</reference>
<keyword evidence="2 5" id="KW-0812">Transmembrane</keyword>
<feature type="domain" description="Major facilitator superfamily (MFS) profile" evidence="6">
    <location>
        <begin position="20"/>
        <end position="472"/>
    </location>
</feature>
<evidence type="ECO:0000256" key="4">
    <source>
        <dbReference type="ARBA" id="ARBA00023136"/>
    </source>
</evidence>
<dbReference type="GO" id="GO:0006820">
    <property type="term" value="P:monoatomic anion transport"/>
    <property type="evidence" value="ECO:0007669"/>
    <property type="project" value="TreeGrafter"/>
</dbReference>
<dbReference type="InterPro" id="IPR036259">
    <property type="entry name" value="MFS_trans_sf"/>
</dbReference>
<dbReference type="InterPro" id="IPR020846">
    <property type="entry name" value="MFS_dom"/>
</dbReference>
<dbReference type="Pfam" id="PF07690">
    <property type="entry name" value="MFS_1"/>
    <property type="match status" value="1"/>
</dbReference>
<feature type="transmembrane region" description="Helical" evidence="5">
    <location>
        <begin position="352"/>
        <end position="374"/>
    </location>
</feature>
<evidence type="ECO:0000256" key="1">
    <source>
        <dbReference type="ARBA" id="ARBA00004141"/>
    </source>
</evidence>
<dbReference type="PROSITE" id="PS50850">
    <property type="entry name" value="MFS"/>
    <property type="match status" value="1"/>
</dbReference>
<dbReference type="PANTHER" id="PTHR11662">
    <property type="entry name" value="SOLUTE CARRIER FAMILY 17"/>
    <property type="match status" value="1"/>
</dbReference>
<dbReference type="PANTHER" id="PTHR11662:SF60">
    <property type="entry name" value="MAJOR FACILITATOR SUPERFAMILY (MFS) PROFILE DOMAIN-CONTAINING PROTEIN"/>
    <property type="match status" value="1"/>
</dbReference>
<evidence type="ECO:0000256" key="3">
    <source>
        <dbReference type="ARBA" id="ARBA00022989"/>
    </source>
</evidence>
<feature type="transmembrane region" description="Helical" evidence="5">
    <location>
        <begin position="20"/>
        <end position="43"/>
    </location>
</feature>
<protein>
    <submittedName>
        <fullName evidence="8">Sialin (inferred by orthology to a human protein)</fullName>
    </submittedName>
</protein>
<dbReference type="GO" id="GO:0016020">
    <property type="term" value="C:membrane"/>
    <property type="evidence" value="ECO:0007669"/>
    <property type="project" value="UniProtKB-SubCell"/>
</dbReference>
<feature type="transmembrane region" description="Helical" evidence="5">
    <location>
        <begin position="120"/>
        <end position="142"/>
    </location>
</feature>
<feature type="transmembrane region" description="Helical" evidence="5">
    <location>
        <begin position="277"/>
        <end position="304"/>
    </location>
</feature>
<accession>A0A0K0F3T4</accession>
<dbReference type="SUPFAM" id="SSF103473">
    <property type="entry name" value="MFS general substrate transporter"/>
    <property type="match status" value="1"/>
</dbReference>
<reference evidence="8" key="2">
    <citation type="submission" date="2015-08" db="UniProtKB">
        <authorList>
            <consortium name="WormBaseParasite"/>
        </authorList>
    </citation>
    <scope>IDENTIFICATION</scope>
</reference>
<evidence type="ECO:0000256" key="5">
    <source>
        <dbReference type="SAM" id="Phobius"/>
    </source>
</evidence>
<keyword evidence="7" id="KW-1185">Reference proteome</keyword>
<proteinExistence type="predicted"/>
<keyword evidence="3 5" id="KW-1133">Transmembrane helix</keyword>
<evidence type="ECO:0000313" key="8">
    <source>
        <dbReference type="WBParaSite" id="SVE_0346800.1"/>
    </source>
</evidence>
<comment type="subcellular location">
    <subcellularLocation>
        <location evidence="1">Membrane</location>
        <topology evidence="1">Multi-pass membrane protein</topology>
    </subcellularLocation>
</comment>
<dbReference type="STRING" id="75913.A0A0K0F3T4"/>
<sequence length="502" mass="57162">MEENMIQHSFFRWDSRRFHVILFLMYGMTLFYFARTTIGISMICMMNSTSHKNNEKTEMEISEKCYHIFNNSNELSKSYEGTFNWSISTQNSIISGNYWGSLLTTLIAGILVDKTSPKKIIILSASILLITTSAFPILAIYWDHNSVTISRFIFGIGDAFWAPSFNHILSNWIPVPEKSLAVGIYTCGVQLSTLLGNPIAALFCNSSFGWPGTFYFCAFLILIFIILWIFFVQPRFDKGKWVTKNEYIYLSKNILKNDRNKLGKNHKILWFNIIKSLPLLSILLCRIVEMIFVVFSTTFLPLYLRDTFYINIIDNGIYSAAPFVAQIVSKVAIGALMLKLQKEKRITSTQSVKICQFISGIGVMIGLSIIPYISDCESPLKTVICFAFIQSFFGISANGFFTSIYMLSPTLIGSITSLNIFVGVFGAGSTSYLISYLRSLDKYNGWNNVLRFIGIIWLITSLFFTMFGSGERQNWVKEVSNEENNLLNKKTIDDSKLENIRL</sequence>
<evidence type="ECO:0000313" key="7">
    <source>
        <dbReference type="Proteomes" id="UP000035680"/>
    </source>
</evidence>
<dbReference type="InterPro" id="IPR050382">
    <property type="entry name" value="MFS_Na/Anion_cotransporter"/>
</dbReference>
<evidence type="ECO:0000259" key="6">
    <source>
        <dbReference type="PROSITE" id="PS50850"/>
    </source>
</evidence>
<dbReference type="WBParaSite" id="SVE_0346800.1">
    <property type="protein sequence ID" value="SVE_0346800.1"/>
    <property type="gene ID" value="SVE_0346800"/>
</dbReference>
<dbReference type="Proteomes" id="UP000035680">
    <property type="component" value="Unassembled WGS sequence"/>
</dbReference>
<name>A0A0K0F3T4_STRVS</name>
<feature type="transmembrane region" description="Helical" evidence="5">
    <location>
        <begin position="380"/>
        <end position="406"/>
    </location>
</feature>
<feature type="transmembrane region" description="Helical" evidence="5">
    <location>
        <begin position="449"/>
        <end position="467"/>
    </location>
</feature>
<feature type="transmembrane region" description="Helical" evidence="5">
    <location>
        <begin position="418"/>
        <end position="437"/>
    </location>
</feature>
<keyword evidence="4 5" id="KW-0472">Membrane</keyword>
<dbReference type="Gene3D" id="1.20.1250.20">
    <property type="entry name" value="MFS general substrate transporter like domains"/>
    <property type="match status" value="2"/>
</dbReference>
<feature type="transmembrane region" description="Helical" evidence="5">
    <location>
        <begin position="212"/>
        <end position="231"/>
    </location>
</feature>
<dbReference type="InterPro" id="IPR011701">
    <property type="entry name" value="MFS"/>
</dbReference>
<feature type="transmembrane region" description="Helical" evidence="5">
    <location>
        <begin position="316"/>
        <end position="340"/>
    </location>
</feature>
<feature type="transmembrane region" description="Helical" evidence="5">
    <location>
        <begin position="93"/>
        <end position="113"/>
    </location>
</feature>
<evidence type="ECO:0000256" key="2">
    <source>
        <dbReference type="ARBA" id="ARBA00022692"/>
    </source>
</evidence>